<comment type="caution">
    <text evidence="2">The sequence shown here is derived from an EMBL/GenBank/DDBJ whole genome shotgun (WGS) entry which is preliminary data.</text>
</comment>
<dbReference type="AlphaFoldDB" id="A0AAV7VJC1"/>
<evidence type="ECO:0000256" key="1">
    <source>
        <dbReference type="SAM" id="MobiDB-lite"/>
    </source>
</evidence>
<dbReference type="EMBL" id="JANPWB010000003">
    <property type="protein sequence ID" value="KAJ1201755.1"/>
    <property type="molecule type" value="Genomic_DNA"/>
</dbReference>
<sequence length="205" mass="21728">MPGHSFQPPPGAMALSFRPAAELQASPSKISGVGVYNPKVREPDPRHPPAPAPHQSRSRAPGSGVSAGHRQSRRAPETPLTAQAPQAFSARPHSTLRSSGGPRRAPRLSNPRALAPGDPRGKARLAAQAAPHTSPWPRPDCRAELCSSRRRGTTHLRPAPPRPGHPGKAAQHGESLQASLQAGHRSLLRAEAAERNKERLNAPPS</sequence>
<evidence type="ECO:0000313" key="2">
    <source>
        <dbReference type="EMBL" id="KAJ1201755.1"/>
    </source>
</evidence>
<dbReference type="Proteomes" id="UP001066276">
    <property type="component" value="Chromosome 2_1"/>
</dbReference>
<feature type="region of interest" description="Disordered" evidence="1">
    <location>
        <begin position="1"/>
        <end position="205"/>
    </location>
</feature>
<reference evidence="2" key="1">
    <citation type="journal article" date="2022" name="bioRxiv">
        <title>Sequencing and chromosome-scale assembly of the giantPleurodeles waltlgenome.</title>
        <authorList>
            <person name="Brown T."/>
            <person name="Elewa A."/>
            <person name="Iarovenko S."/>
            <person name="Subramanian E."/>
            <person name="Araus A.J."/>
            <person name="Petzold A."/>
            <person name="Susuki M."/>
            <person name="Suzuki K.-i.T."/>
            <person name="Hayashi T."/>
            <person name="Toyoda A."/>
            <person name="Oliveira C."/>
            <person name="Osipova E."/>
            <person name="Leigh N.D."/>
            <person name="Simon A."/>
            <person name="Yun M.H."/>
        </authorList>
    </citation>
    <scope>NUCLEOTIDE SEQUENCE</scope>
    <source>
        <strain evidence="2">20211129_DDA</strain>
        <tissue evidence="2">Liver</tissue>
    </source>
</reference>
<accession>A0AAV7VJC1</accession>
<protein>
    <submittedName>
        <fullName evidence="2">Uncharacterized protein</fullName>
    </submittedName>
</protein>
<feature type="compositionally biased region" description="Basic and acidic residues" evidence="1">
    <location>
        <begin position="191"/>
        <end position="205"/>
    </location>
</feature>
<name>A0AAV7VJC1_PLEWA</name>
<organism evidence="2 3">
    <name type="scientific">Pleurodeles waltl</name>
    <name type="common">Iberian ribbed newt</name>
    <dbReference type="NCBI Taxonomy" id="8319"/>
    <lineage>
        <taxon>Eukaryota</taxon>
        <taxon>Metazoa</taxon>
        <taxon>Chordata</taxon>
        <taxon>Craniata</taxon>
        <taxon>Vertebrata</taxon>
        <taxon>Euteleostomi</taxon>
        <taxon>Amphibia</taxon>
        <taxon>Batrachia</taxon>
        <taxon>Caudata</taxon>
        <taxon>Salamandroidea</taxon>
        <taxon>Salamandridae</taxon>
        <taxon>Pleurodelinae</taxon>
        <taxon>Pleurodeles</taxon>
    </lineage>
</organism>
<proteinExistence type="predicted"/>
<keyword evidence="3" id="KW-1185">Reference proteome</keyword>
<evidence type="ECO:0000313" key="3">
    <source>
        <dbReference type="Proteomes" id="UP001066276"/>
    </source>
</evidence>
<gene>
    <name evidence="2" type="ORF">NDU88_005561</name>
</gene>